<evidence type="ECO:0000256" key="1">
    <source>
        <dbReference type="SAM" id="SignalP"/>
    </source>
</evidence>
<name>A0A9P4DP02_9BACT</name>
<feature type="signal peptide" evidence="1">
    <location>
        <begin position="1"/>
        <end position="20"/>
    </location>
</feature>
<dbReference type="Pfam" id="PF10722">
    <property type="entry name" value="YbjN"/>
    <property type="match status" value="1"/>
</dbReference>
<protein>
    <recommendedName>
        <fullName evidence="4">DUF4252 domain-containing protein</fullName>
    </recommendedName>
</protein>
<dbReference type="InterPro" id="IPR019660">
    <property type="entry name" value="Put_sensory_transdc_reg_YbjN"/>
</dbReference>
<reference evidence="2 3" key="1">
    <citation type="journal article" date="2019" name="Nat. Med.">
        <title>A library of human gut bacterial isolates paired with longitudinal multiomics data enables mechanistic microbiome research.</title>
        <authorList>
            <person name="Poyet M."/>
            <person name="Groussin M."/>
            <person name="Gibbons S.M."/>
            <person name="Avila-Pacheco J."/>
            <person name="Jiang X."/>
            <person name="Kearney S.M."/>
            <person name="Perrotta A.R."/>
            <person name="Berdy B."/>
            <person name="Zhao S."/>
            <person name="Lieberman T.D."/>
            <person name="Swanson P.K."/>
            <person name="Smith M."/>
            <person name="Roesemann S."/>
            <person name="Alexander J.E."/>
            <person name="Rich S.A."/>
            <person name="Livny J."/>
            <person name="Vlamakis H."/>
            <person name="Clish C."/>
            <person name="Bullock K."/>
            <person name="Deik A."/>
            <person name="Scott J."/>
            <person name="Pierce K.A."/>
            <person name="Xavier R.J."/>
            <person name="Alm E.J."/>
        </authorList>
    </citation>
    <scope>NUCLEOTIDE SEQUENCE [LARGE SCALE GENOMIC DNA]</scope>
    <source>
        <strain evidence="2 3">BIOML-A204</strain>
    </source>
</reference>
<dbReference type="AlphaFoldDB" id="A0A9P4DP02"/>
<dbReference type="Proteomes" id="UP000323119">
    <property type="component" value="Unassembled WGS sequence"/>
</dbReference>
<organism evidence="2 3">
    <name type="scientific">Alistipes onderdonkii</name>
    <dbReference type="NCBI Taxonomy" id="328813"/>
    <lineage>
        <taxon>Bacteria</taxon>
        <taxon>Pseudomonadati</taxon>
        <taxon>Bacteroidota</taxon>
        <taxon>Bacteroidia</taxon>
        <taxon>Bacteroidales</taxon>
        <taxon>Rikenellaceae</taxon>
        <taxon>Alistipes</taxon>
    </lineage>
</organism>
<evidence type="ECO:0000313" key="2">
    <source>
        <dbReference type="EMBL" id="KAA2560444.1"/>
    </source>
</evidence>
<sequence length="151" mass="17451">MKKFTLTLLLLLAGIPTLFAQQTVRNDIFAYLKHEGYAPALDKDSDIEFKIQGILYNIIVKQIENEDYAYVEVLANFGTVTPYDKLMEIANDINQNKFVCKCSVSRNENRNVFTLAMEFVTNSRANTEYQMSHALRLLPAWVKEFNDRVDE</sequence>
<accession>A0A9P4DP02</accession>
<proteinExistence type="predicted"/>
<keyword evidence="1" id="KW-0732">Signal</keyword>
<evidence type="ECO:0000313" key="3">
    <source>
        <dbReference type="Proteomes" id="UP000323119"/>
    </source>
</evidence>
<gene>
    <name evidence="2" type="ORF">F2S36_10035</name>
</gene>
<dbReference type="EMBL" id="VVUY01000007">
    <property type="protein sequence ID" value="KAA2560444.1"/>
    <property type="molecule type" value="Genomic_DNA"/>
</dbReference>
<comment type="caution">
    <text evidence="2">The sequence shown here is derived from an EMBL/GenBank/DDBJ whole genome shotgun (WGS) entry which is preliminary data.</text>
</comment>
<evidence type="ECO:0008006" key="4">
    <source>
        <dbReference type="Google" id="ProtNLM"/>
    </source>
</evidence>
<dbReference type="RefSeq" id="WP_055204381.1">
    <property type="nucleotide sequence ID" value="NZ_DAWDXQ010000006.1"/>
</dbReference>
<feature type="chain" id="PRO_5040171852" description="DUF4252 domain-containing protein" evidence="1">
    <location>
        <begin position="21"/>
        <end position="151"/>
    </location>
</feature>